<feature type="transmembrane region" description="Helical" evidence="1">
    <location>
        <begin position="147"/>
        <end position="166"/>
    </location>
</feature>
<gene>
    <name evidence="2" type="ORF">RYJ27_08245</name>
</gene>
<accession>A0AAU0MES2</accession>
<protein>
    <submittedName>
        <fullName evidence="2">Uncharacterized protein</fullName>
    </submittedName>
</protein>
<feature type="transmembrane region" description="Helical" evidence="1">
    <location>
        <begin position="36"/>
        <end position="59"/>
    </location>
</feature>
<name>A0AAU0MES2_9MICO</name>
<feature type="transmembrane region" description="Helical" evidence="1">
    <location>
        <begin position="109"/>
        <end position="127"/>
    </location>
</feature>
<evidence type="ECO:0000256" key="1">
    <source>
        <dbReference type="SAM" id="Phobius"/>
    </source>
</evidence>
<keyword evidence="1" id="KW-1133">Transmembrane helix</keyword>
<reference evidence="2 3" key="1">
    <citation type="submission" date="2023-10" db="EMBL/GenBank/DDBJ databases">
        <title>Y20.</title>
        <authorList>
            <person name="Zhang G."/>
            <person name="Ding Y."/>
        </authorList>
    </citation>
    <scope>NUCLEOTIDE SEQUENCE [LARGE SCALE GENOMIC DNA]</scope>
    <source>
        <strain evidence="2 3">Y20</strain>
    </source>
</reference>
<evidence type="ECO:0000313" key="2">
    <source>
        <dbReference type="EMBL" id="WOQ68709.1"/>
    </source>
</evidence>
<keyword evidence="1" id="KW-0472">Membrane</keyword>
<feature type="transmembrane region" description="Helical" evidence="1">
    <location>
        <begin position="79"/>
        <end position="97"/>
    </location>
</feature>
<dbReference type="AlphaFoldDB" id="A0AAU0MES2"/>
<dbReference type="Proteomes" id="UP001329313">
    <property type="component" value="Chromosome"/>
</dbReference>
<dbReference type="KEGG" id="mliy:RYJ27_08245"/>
<keyword evidence="1" id="KW-0812">Transmembrane</keyword>
<organism evidence="2 3">
    <name type="scientific">Microbacterium limosum</name>
    <dbReference type="NCBI Taxonomy" id="3079935"/>
    <lineage>
        <taxon>Bacteria</taxon>
        <taxon>Bacillati</taxon>
        <taxon>Actinomycetota</taxon>
        <taxon>Actinomycetes</taxon>
        <taxon>Micrococcales</taxon>
        <taxon>Microbacteriaceae</taxon>
        <taxon>Microbacterium</taxon>
    </lineage>
</organism>
<proteinExistence type="predicted"/>
<feature type="transmembrane region" description="Helical" evidence="1">
    <location>
        <begin position="217"/>
        <end position="241"/>
    </location>
</feature>
<sequence>MALTTGTTRASRRREGADAVDDPVVGVSVRGVARGLVLIGVALAAAHLVVHTLAALGVITYEGRVISAFDMDDEVSIPTWFNMMLLAGVALGAAAVAVATRMPRARRGWAALAIVFAYLSLDEGAALHESLMYATRNALGITGGPLWYAWVIPVGIALVAASPFAIRFLAALPRRVRTLFVVAGVLYVGGALGIEVVSATAGAEVESLLRDENDPVVWLLACFEESLEIAGLVVVSIAVLIHLRDHALAGRALAVRLR</sequence>
<dbReference type="RefSeq" id="WP_330169851.1">
    <property type="nucleotide sequence ID" value="NZ_CP137080.1"/>
</dbReference>
<keyword evidence="3" id="KW-1185">Reference proteome</keyword>
<evidence type="ECO:0000313" key="3">
    <source>
        <dbReference type="Proteomes" id="UP001329313"/>
    </source>
</evidence>
<feature type="transmembrane region" description="Helical" evidence="1">
    <location>
        <begin position="178"/>
        <end position="197"/>
    </location>
</feature>
<dbReference type="EMBL" id="CP137080">
    <property type="protein sequence ID" value="WOQ68709.1"/>
    <property type="molecule type" value="Genomic_DNA"/>
</dbReference>